<dbReference type="EMBL" id="JACHVX010000004">
    <property type="protein sequence ID" value="MBB2924103.1"/>
    <property type="molecule type" value="Genomic_DNA"/>
</dbReference>
<comment type="caution">
    <text evidence="1">The sequence shown here is derived from an EMBL/GenBank/DDBJ whole genome shotgun (WGS) entry which is preliminary data.</text>
</comment>
<evidence type="ECO:0000313" key="1">
    <source>
        <dbReference type="EMBL" id="MBB2924103.1"/>
    </source>
</evidence>
<reference evidence="1 2" key="2">
    <citation type="submission" date="2020-08" db="EMBL/GenBank/DDBJ databases">
        <authorList>
            <person name="Partida-Martinez L."/>
            <person name="Huntemann M."/>
            <person name="Clum A."/>
            <person name="Wang J."/>
            <person name="Palaniappan K."/>
            <person name="Ritter S."/>
            <person name="Chen I.-M."/>
            <person name="Stamatis D."/>
            <person name="Reddy T."/>
            <person name="O'Malley R."/>
            <person name="Daum C."/>
            <person name="Shapiro N."/>
            <person name="Ivanova N."/>
            <person name="Kyrpides N."/>
            <person name="Woyke T."/>
        </authorList>
    </citation>
    <scope>NUCLEOTIDE SEQUENCE [LARGE SCALE GENOMIC DNA]</scope>
    <source>
        <strain evidence="1 2">RAS26</strain>
    </source>
</reference>
<dbReference type="InterPro" id="IPR001940">
    <property type="entry name" value="Peptidase_S1C"/>
</dbReference>
<dbReference type="AlphaFoldDB" id="A0A7W4UH73"/>
<name>A0A7W4UH73_9CELL</name>
<sequence>MAVLVVAVTGCSASDVRPRPVRTVVDRQANAPDWADTIERAEKGVLPISVAACDGDYGGTGFLIGPELVVTAAHVVEGARSVEVGTNVGPIHAVVVGLDPAGDLALLRTRSPVDGHVFTLASTQPRKGTEVTALGFPLGADSVVATQGRVSGLDMTVETGSTHRDDMIQTDAGLNPGNSGGPLITLEGDVVGVVSAGAPDASVTAWAVPSTAVSAHLPVWRTASDPVTPAACAVSRPAEPPVVTADDAVPIVTVATSDPGAEEVASLMRVHGTFINTGDYDGAYGDFTPALQEYVGSEASWAASIAPITWLRATVLGVRTRDDGVYVATVEIDRLGDASVGGACHVWTKEYTVKTVDADPRLRMGWVEDVADPRPC</sequence>
<dbReference type="Pfam" id="PF13365">
    <property type="entry name" value="Trypsin_2"/>
    <property type="match status" value="1"/>
</dbReference>
<dbReference type="PANTHER" id="PTHR43019:SF23">
    <property type="entry name" value="PROTEASE DO-LIKE 5, CHLOROPLASTIC"/>
    <property type="match status" value="1"/>
</dbReference>
<dbReference type="Proteomes" id="UP000518206">
    <property type="component" value="Unassembled WGS sequence"/>
</dbReference>
<reference evidence="1 2" key="1">
    <citation type="submission" date="2020-08" db="EMBL/GenBank/DDBJ databases">
        <title>The Agave Microbiome: Exploring the role of microbial communities in plant adaptations to desert environments.</title>
        <authorList>
            <person name="Partida-Martinez L.P."/>
        </authorList>
    </citation>
    <scope>NUCLEOTIDE SEQUENCE [LARGE SCALE GENOMIC DNA]</scope>
    <source>
        <strain evidence="1 2">RAS26</strain>
    </source>
</reference>
<dbReference type="InterPro" id="IPR043504">
    <property type="entry name" value="Peptidase_S1_PA_chymotrypsin"/>
</dbReference>
<dbReference type="Gene3D" id="2.40.10.10">
    <property type="entry name" value="Trypsin-like serine proteases"/>
    <property type="match status" value="2"/>
</dbReference>
<accession>A0A7W4UH73</accession>
<dbReference type="GO" id="GO:0004252">
    <property type="term" value="F:serine-type endopeptidase activity"/>
    <property type="evidence" value="ECO:0007669"/>
    <property type="project" value="InterPro"/>
</dbReference>
<protein>
    <recommendedName>
        <fullName evidence="3">Serine protease</fullName>
    </recommendedName>
</protein>
<organism evidence="1 2">
    <name type="scientific">Cellulomonas cellasea</name>
    <dbReference type="NCBI Taxonomy" id="43670"/>
    <lineage>
        <taxon>Bacteria</taxon>
        <taxon>Bacillati</taxon>
        <taxon>Actinomycetota</taxon>
        <taxon>Actinomycetes</taxon>
        <taxon>Micrococcales</taxon>
        <taxon>Cellulomonadaceae</taxon>
        <taxon>Cellulomonas</taxon>
    </lineage>
</organism>
<dbReference type="PRINTS" id="PR00834">
    <property type="entry name" value="PROTEASES2C"/>
</dbReference>
<dbReference type="SUPFAM" id="SSF50494">
    <property type="entry name" value="Trypsin-like serine proteases"/>
    <property type="match status" value="1"/>
</dbReference>
<proteinExistence type="predicted"/>
<dbReference type="InterPro" id="IPR009003">
    <property type="entry name" value="Peptidase_S1_PA"/>
</dbReference>
<gene>
    <name evidence="1" type="ORF">FHR80_003031</name>
</gene>
<dbReference type="PANTHER" id="PTHR43019">
    <property type="entry name" value="SERINE ENDOPROTEASE DEGS"/>
    <property type="match status" value="1"/>
</dbReference>
<dbReference type="RefSeq" id="WP_183296889.1">
    <property type="nucleotide sequence ID" value="NZ_JACHVX010000004.1"/>
</dbReference>
<dbReference type="GO" id="GO:0006508">
    <property type="term" value="P:proteolysis"/>
    <property type="evidence" value="ECO:0007669"/>
    <property type="project" value="InterPro"/>
</dbReference>
<evidence type="ECO:0008006" key="3">
    <source>
        <dbReference type="Google" id="ProtNLM"/>
    </source>
</evidence>
<evidence type="ECO:0000313" key="2">
    <source>
        <dbReference type="Proteomes" id="UP000518206"/>
    </source>
</evidence>